<comment type="caution">
    <text evidence="2">The sequence shown here is derived from an EMBL/GenBank/DDBJ whole genome shotgun (WGS) entry which is preliminary data.</text>
</comment>
<keyword evidence="3" id="KW-1185">Reference proteome</keyword>
<dbReference type="SUPFAM" id="SSF54160">
    <property type="entry name" value="Chromo domain-like"/>
    <property type="match status" value="1"/>
</dbReference>
<dbReference type="SMART" id="SM00298">
    <property type="entry name" value="CHROMO"/>
    <property type="match status" value="1"/>
</dbReference>
<reference evidence="2" key="1">
    <citation type="submission" date="2022-12" db="EMBL/GenBank/DDBJ databases">
        <title>Draft genome assemblies for two species of Escallonia (Escalloniales).</title>
        <authorList>
            <person name="Chanderbali A."/>
            <person name="Dervinis C."/>
            <person name="Anghel I."/>
            <person name="Soltis D."/>
            <person name="Soltis P."/>
            <person name="Zapata F."/>
        </authorList>
    </citation>
    <scope>NUCLEOTIDE SEQUENCE</scope>
    <source>
        <strain evidence="2">UCBG64.0493</strain>
        <tissue evidence="2">Leaf</tissue>
    </source>
</reference>
<dbReference type="InterPro" id="IPR016197">
    <property type="entry name" value="Chromo-like_dom_sf"/>
</dbReference>
<sequence length="368" mass="41277">MAYKVDPLHWWSHQLHPVFHVSMLKPFYEDTADPSRGQIKRQGLKPKAAEKRVAEAILNDRVITAFRKRHQEYLVKWQGHIDEENTWERAADLSAYADKIEAYHMQKLTRASTALVGENVTGCTLHPPSAPAPIQLSAPAPFQHGPMRPHKFFKSRAHVPVKHSARAPNCACFFIASASCLALLLSDESRLSVEIISSEALFTFDSPPRAASSSDLLFRSLTCRFPTMDSVSASFSFSSECSFFTFSRFSLRDSTKLRREFSSSATLCNDSFAPSSSIVTDRTESRSEAFALSISFCRAPTSDIASASWVSRFLDFITELPKSRRIHANLTLGSIEEDNYKGKLKLTNSSLGLRMQSKKWSQIISIKN</sequence>
<dbReference type="EMBL" id="JAVXUP010002341">
    <property type="protein sequence ID" value="KAK3003935.1"/>
    <property type="molecule type" value="Genomic_DNA"/>
</dbReference>
<protein>
    <recommendedName>
        <fullName evidence="1">Chromo domain-containing protein</fullName>
    </recommendedName>
</protein>
<dbReference type="Pfam" id="PF00385">
    <property type="entry name" value="Chromo"/>
    <property type="match status" value="1"/>
</dbReference>
<organism evidence="2 3">
    <name type="scientific">Escallonia herrerae</name>
    <dbReference type="NCBI Taxonomy" id="1293975"/>
    <lineage>
        <taxon>Eukaryota</taxon>
        <taxon>Viridiplantae</taxon>
        <taxon>Streptophyta</taxon>
        <taxon>Embryophyta</taxon>
        <taxon>Tracheophyta</taxon>
        <taxon>Spermatophyta</taxon>
        <taxon>Magnoliopsida</taxon>
        <taxon>eudicotyledons</taxon>
        <taxon>Gunneridae</taxon>
        <taxon>Pentapetalae</taxon>
        <taxon>asterids</taxon>
        <taxon>campanulids</taxon>
        <taxon>Escalloniales</taxon>
        <taxon>Escalloniaceae</taxon>
        <taxon>Escallonia</taxon>
    </lineage>
</organism>
<accession>A0AA88VBF8</accession>
<evidence type="ECO:0000313" key="3">
    <source>
        <dbReference type="Proteomes" id="UP001188597"/>
    </source>
</evidence>
<feature type="domain" description="Chromo" evidence="1">
    <location>
        <begin position="52"/>
        <end position="115"/>
    </location>
</feature>
<name>A0AA88VBF8_9ASTE</name>
<dbReference type="Gene3D" id="2.40.50.40">
    <property type="match status" value="1"/>
</dbReference>
<dbReference type="CDD" id="cd00024">
    <property type="entry name" value="CD_CSD"/>
    <property type="match status" value="1"/>
</dbReference>
<gene>
    <name evidence="2" type="ORF">RJ639_018044</name>
</gene>
<evidence type="ECO:0000313" key="2">
    <source>
        <dbReference type="EMBL" id="KAK3003935.1"/>
    </source>
</evidence>
<proteinExistence type="predicted"/>
<dbReference type="Proteomes" id="UP001188597">
    <property type="component" value="Unassembled WGS sequence"/>
</dbReference>
<dbReference type="PROSITE" id="PS50013">
    <property type="entry name" value="CHROMO_2"/>
    <property type="match status" value="1"/>
</dbReference>
<evidence type="ECO:0000259" key="1">
    <source>
        <dbReference type="PROSITE" id="PS50013"/>
    </source>
</evidence>
<dbReference type="AlphaFoldDB" id="A0AA88VBF8"/>
<dbReference type="InterPro" id="IPR023780">
    <property type="entry name" value="Chromo_domain"/>
</dbReference>
<dbReference type="InterPro" id="IPR000953">
    <property type="entry name" value="Chromo/chromo_shadow_dom"/>
</dbReference>